<dbReference type="Proteomes" id="UP000245699">
    <property type="component" value="Unassembled WGS sequence"/>
</dbReference>
<evidence type="ECO:0000313" key="1">
    <source>
        <dbReference type="EMBL" id="PVU90441.1"/>
    </source>
</evidence>
<name>A0A2T9YDN3_9FUNG</name>
<dbReference type="Pfam" id="PF11735">
    <property type="entry name" value="CAP59_mtransfer"/>
    <property type="match status" value="1"/>
</dbReference>
<dbReference type="OrthoDB" id="262547at2759"/>
<dbReference type="PANTHER" id="PTHR34144:SF7">
    <property type="entry name" value="EXPORT PROTEIN (CAP59), PUTATIVE (AFU_ORTHOLOGUE AFUA_7G05020)-RELATED"/>
    <property type="match status" value="1"/>
</dbReference>
<protein>
    <submittedName>
        <fullName evidence="1">Uncharacterized protein</fullName>
    </submittedName>
</protein>
<accession>A0A2T9YDN3</accession>
<reference evidence="1 2" key="1">
    <citation type="journal article" date="2018" name="MBio">
        <title>Comparative Genomics Reveals the Core Gene Toolbox for the Fungus-Insect Symbiosis.</title>
        <authorList>
            <person name="Wang Y."/>
            <person name="Stata M."/>
            <person name="Wang W."/>
            <person name="Stajich J.E."/>
            <person name="White M.M."/>
            <person name="Moncalvo J.M."/>
        </authorList>
    </citation>
    <scope>NUCLEOTIDE SEQUENCE [LARGE SCALE GENOMIC DNA]</scope>
    <source>
        <strain evidence="1 2">AUS-77-4</strain>
    </source>
</reference>
<dbReference type="AlphaFoldDB" id="A0A2T9YDN3"/>
<dbReference type="InterPro" id="IPR021047">
    <property type="entry name" value="Mannosyltransferase_CMT1"/>
</dbReference>
<sequence length="165" mass="19459">MFKNTLDKLGIRNTIILDKEPRPKNVRRIEYLAKVRNKTLEPLEIESLNGHKYEKIVSMMKTIWKLRFEIFGGAALLNTQPFCETIKLRFRRIVTVPRILPPYELECLKLLDDHYRLDPVPPPKEEKINMLVQKQYGIQILDNNKRDPDEPIIQVKYTDDGTKVT</sequence>
<keyword evidence="2" id="KW-1185">Reference proteome</keyword>
<gene>
    <name evidence="1" type="ORF">BB559_004628</name>
</gene>
<evidence type="ECO:0000313" key="2">
    <source>
        <dbReference type="Proteomes" id="UP000245699"/>
    </source>
</evidence>
<dbReference type="PANTHER" id="PTHR34144">
    <property type="entry name" value="CHROMOSOME 8, WHOLE GENOME SHOTGUN SEQUENCE"/>
    <property type="match status" value="1"/>
</dbReference>
<comment type="caution">
    <text evidence="1">The sequence shown here is derived from an EMBL/GenBank/DDBJ whole genome shotgun (WGS) entry which is preliminary data.</text>
</comment>
<dbReference type="EMBL" id="MBFT01000482">
    <property type="protein sequence ID" value="PVU90441.1"/>
    <property type="molecule type" value="Genomic_DNA"/>
</dbReference>
<proteinExistence type="predicted"/>
<organism evidence="1 2">
    <name type="scientific">Furculomyces boomerangus</name>
    <dbReference type="NCBI Taxonomy" id="61424"/>
    <lineage>
        <taxon>Eukaryota</taxon>
        <taxon>Fungi</taxon>
        <taxon>Fungi incertae sedis</taxon>
        <taxon>Zoopagomycota</taxon>
        <taxon>Kickxellomycotina</taxon>
        <taxon>Harpellomycetes</taxon>
        <taxon>Harpellales</taxon>
        <taxon>Harpellaceae</taxon>
        <taxon>Furculomyces</taxon>
    </lineage>
</organism>